<dbReference type="AlphaFoldDB" id="A0A8W8MHG2"/>
<keyword evidence="4" id="KW-0862">Zinc</keyword>
<keyword evidence="6" id="KW-1133">Transmembrane helix</keyword>
<dbReference type="PANTHER" id="PTHR46481:SF10">
    <property type="entry name" value="ZINC FINGER BED DOMAIN-CONTAINING PROTEIN 39"/>
    <property type="match status" value="1"/>
</dbReference>
<feature type="transmembrane region" description="Helical" evidence="6">
    <location>
        <begin position="506"/>
        <end position="528"/>
    </location>
</feature>
<keyword evidence="6" id="KW-0812">Transmembrane</keyword>
<evidence type="ECO:0000313" key="8">
    <source>
        <dbReference type="Proteomes" id="UP000005408"/>
    </source>
</evidence>
<protein>
    <recommendedName>
        <fullName evidence="9">Zinc finger BED domain-containing protein 1</fullName>
    </recommendedName>
</protein>
<sequence length="547" mass="61895">MQGNIYQCFLYKCENCELSVSICKEPRSEWNRRAKQKQCSDVVLSCKKKIALKYHCLINTWKNLTLSVCAVPTYINGFHCPEFNIKGSSIQPHYDTNCSIDIPACPFRYNSQDVYKYKVIPILYSEVKDKIIDEIKETESVALTSDAWTSRTCENYVPITVHFMQSDWNMKSYVLQTRHLDVSHPGLNIGNVLKESITEWKLPTKHEIGLVTDHASNMEISAKTADLHPHIGCFARTVNLACQRGLKVSALGRLLGRIYPMKAVILENMAENVQDSNLVREVKQAIRENLSKRYTGEDTAEFVLLCAALDTPRFKCIPRLEQNEKDEVYGNIERKVKIEPLEPGTETTDTQALPSFLNNNLPDFPTLNQSEDAPAECDLECPTPPAKKIKKSAIEQLLGDVHIVSATPGKTIAQRVKSELENFKKQSSIPLNANPLLWWKTNESHPSLLARLAKNLLGIHQPVCQVKDQSCYDLNMENGAILNTKPTTKSELETNDSDNFFGVNLRILWCFLVFVILPVAFAVSFILYKKHCDHSQVLDATIKNGML</sequence>
<dbReference type="PANTHER" id="PTHR46481">
    <property type="entry name" value="ZINC FINGER BED DOMAIN-CONTAINING PROTEIN 4"/>
    <property type="match status" value="1"/>
</dbReference>
<keyword evidence="3" id="KW-0863">Zinc-finger</keyword>
<keyword evidence="2" id="KW-0479">Metal-binding</keyword>
<evidence type="ECO:0008006" key="9">
    <source>
        <dbReference type="Google" id="ProtNLM"/>
    </source>
</evidence>
<reference evidence="7" key="1">
    <citation type="submission" date="2022-08" db="UniProtKB">
        <authorList>
            <consortium name="EnsemblMetazoa"/>
        </authorList>
    </citation>
    <scope>IDENTIFICATION</scope>
    <source>
        <strain evidence="7">05x7-T-G4-1.051#20</strain>
    </source>
</reference>
<accession>A0A8W8MHG2</accession>
<keyword evidence="6" id="KW-0472">Membrane</keyword>
<dbReference type="GO" id="GO:0005634">
    <property type="term" value="C:nucleus"/>
    <property type="evidence" value="ECO:0007669"/>
    <property type="project" value="UniProtKB-SubCell"/>
</dbReference>
<evidence type="ECO:0000313" key="7">
    <source>
        <dbReference type="EnsemblMetazoa" id="G34173.1:cds"/>
    </source>
</evidence>
<dbReference type="InterPro" id="IPR012337">
    <property type="entry name" value="RNaseH-like_sf"/>
</dbReference>
<evidence type="ECO:0000256" key="3">
    <source>
        <dbReference type="ARBA" id="ARBA00022771"/>
    </source>
</evidence>
<evidence type="ECO:0000256" key="4">
    <source>
        <dbReference type="ARBA" id="ARBA00022833"/>
    </source>
</evidence>
<evidence type="ECO:0000256" key="6">
    <source>
        <dbReference type="SAM" id="Phobius"/>
    </source>
</evidence>
<keyword evidence="5" id="KW-0539">Nucleus</keyword>
<dbReference type="Proteomes" id="UP000005408">
    <property type="component" value="Unassembled WGS sequence"/>
</dbReference>
<evidence type="ECO:0000256" key="5">
    <source>
        <dbReference type="ARBA" id="ARBA00023242"/>
    </source>
</evidence>
<keyword evidence="8" id="KW-1185">Reference proteome</keyword>
<evidence type="ECO:0000256" key="2">
    <source>
        <dbReference type="ARBA" id="ARBA00022723"/>
    </source>
</evidence>
<comment type="subcellular location">
    <subcellularLocation>
        <location evidence="1">Nucleus</location>
    </subcellularLocation>
</comment>
<organism evidence="7 8">
    <name type="scientific">Magallana gigas</name>
    <name type="common">Pacific oyster</name>
    <name type="synonym">Crassostrea gigas</name>
    <dbReference type="NCBI Taxonomy" id="29159"/>
    <lineage>
        <taxon>Eukaryota</taxon>
        <taxon>Metazoa</taxon>
        <taxon>Spiralia</taxon>
        <taxon>Lophotrochozoa</taxon>
        <taxon>Mollusca</taxon>
        <taxon>Bivalvia</taxon>
        <taxon>Autobranchia</taxon>
        <taxon>Pteriomorphia</taxon>
        <taxon>Ostreida</taxon>
        <taxon>Ostreoidea</taxon>
        <taxon>Ostreidae</taxon>
        <taxon>Magallana</taxon>
    </lineage>
</organism>
<name>A0A8W8MHG2_MAGGI</name>
<dbReference type="EnsemblMetazoa" id="G34173.1">
    <property type="protein sequence ID" value="G34173.1:cds"/>
    <property type="gene ID" value="G34173"/>
</dbReference>
<dbReference type="SUPFAM" id="SSF53098">
    <property type="entry name" value="Ribonuclease H-like"/>
    <property type="match status" value="1"/>
</dbReference>
<evidence type="ECO:0000256" key="1">
    <source>
        <dbReference type="ARBA" id="ARBA00004123"/>
    </source>
</evidence>
<proteinExistence type="predicted"/>
<dbReference type="InterPro" id="IPR052035">
    <property type="entry name" value="ZnF_BED_domain_contain"/>
</dbReference>
<dbReference type="GO" id="GO:0008270">
    <property type="term" value="F:zinc ion binding"/>
    <property type="evidence" value="ECO:0007669"/>
    <property type="project" value="UniProtKB-KW"/>
</dbReference>